<feature type="region of interest" description="Disordered" evidence="1">
    <location>
        <begin position="552"/>
        <end position="669"/>
    </location>
</feature>
<accession>A0A3N4JGQ8</accession>
<feature type="region of interest" description="Disordered" evidence="1">
    <location>
        <begin position="772"/>
        <end position="810"/>
    </location>
</feature>
<feature type="region of interest" description="Disordered" evidence="1">
    <location>
        <begin position="222"/>
        <end position="247"/>
    </location>
</feature>
<protein>
    <submittedName>
        <fullName evidence="2">Uncharacterized protein</fullName>
    </submittedName>
</protein>
<evidence type="ECO:0000313" key="3">
    <source>
        <dbReference type="Proteomes" id="UP000276215"/>
    </source>
</evidence>
<feature type="compositionally biased region" description="Basic and acidic residues" evidence="1">
    <location>
        <begin position="772"/>
        <end position="795"/>
    </location>
</feature>
<dbReference type="STRING" id="1336337.A0A3N4JGQ8"/>
<dbReference type="EMBL" id="ML120424">
    <property type="protein sequence ID" value="RPA95600.1"/>
    <property type="molecule type" value="Genomic_DNA"/>
</dbReference>
<feature type="region of interest" description="Disordered" evidence="1">
    <location>
        <begin position="104"/>
        <end position="148"/>
    </location>
</feature>
<proteinExistence type="predicted"/>
<dbReference type="OrthoDB" id="5421638at2759"/>
<feature type="compositionally biased region" description="Basic and acidic residues" evidence="1">
    <location>
        <begin position="689"/>
        <end position="705"/>
    </location>
</feature>
<feature type="region of interest" description="Disordered" evidence="1">
    <location>
        <begin position="1"/>
        <end position="32"/>
    </location>
</feature>
<dbReference type="AlphaFoldDB" id="A0A3N4JGQ8"/>
<name>A0A3N4JGQ8_9PEZI</name>
<feature type="region of interest" description="Disordered" evidence="1">
    <location>
        <begin position="689"/>
        <end position="732"/>
    </location>
</feature>
<evidence type="ECO:0000256" key="1">
    <source>
        <dbReference type="SAM" id="MobiDB-lite"/>
    </source>
</evidence>
<organism evidence="2 3">
    <name type="scientific">Choiromyces venosus 120613-1</name>
    <dbReference type="NCBI Taxonomy" id="1336337"/>
    <lineage>
        <taxon>Eukaryota</taxon>
        <taxon>Fungi</taxon>
        <taxon>Dikarya</taxon>
        <taxon>Ascomycota</taxon>
        <taxon>Pezizomycotina</taxon>
        <taxon>Pezizomycetes</taxon>
        <taxon>Pezizales</taxon>
        <taxon>Tuberaceae</taxon>
        <taxon>Choiromyces</taxon>
    </lineage>
</organism>
<reference evidence="2 3" key="1">
    <citation type="journal article" date="2018" name="Nat. Ecol. Evol.">
        <title>Pezizomycetes genomes reveal the molecular basis of ectomycorrhizal truffle lifestyle.</title>
        <authorList>
            <person name="Murat C."/>
            <person name="Payen T."/>
            <person name="Noel B."/>
            <person name="Kuo A."/>
            <person name="Morin E."/>
            <person name="Chen J."/>
            <person name="Kohler A."/>
            <person name="Krizsan K."/>
            <person name="Balestrini R."/>
            <person name="Da Silva C."/>
            <person name="Montanini B."/>
            <person name="Hainaut M."/>
            <person name="Levati E."/>
            <person name="Barry K.W."/>
            <person name="Belfiori B."/>
            <person name="Cichocki N."/>
            <person name="Clum A."/>
            <person name="Dockter R.B."/>
            <person name="Fauchery L."/>
            <person name="Guy J."/>
            <person name="Iotti M."/>
            <person name="Le Tacon F."/>
            <person name="Lindquist E.A."/>
            <person name="Lipzen A."/>
            <person name="Malagnac F."/>
            <person name="Mello A."/>
            <person name="Molinier V."/>
            <person name="Miyauchi S."/>
            <person name="Poulain J."/>
            <person name="Riccioni C."/>
            <person name="Rubini A."/>
            <person name="Sitrit Y."/>
            <person name="Splivallo R."/>
            <person name="Traeger S."/>
            <person name="Wang M."/>
            <person name="Zifcakova L."/>
            <person name="Wipf D."/>
            <person name="Zambonelli A."/>
            <person name="Paolocci F."/>
            <person name="Nowrousian M."/>
            <person name="Ottonello S."/>
            <person name="Baldrian P."/>
            <person name="Spatafora J.W."/>
            <person name="Henrissat B."/>
            <person name="Nagy L.G."/>
            <person name="Aury J.M."/>
            <person name="Wincker P."/>
            <person name="Grigoriev I.V."/>
            <person name="Bonfante P."/>
            <person name="Martin F.M."/>
        </authorList>
    </citation>
    <scope>NUCLEOTIDE SEQUENCE [LARGE SCALE GENOMIC DNA]</scope>
    <source>
        <strain evidence="2 3">120613-1</strain>
    </source>
</reference>
<evidence type="ECO:0000313" key="2">
    <source>
        <dbReference type="EMBL" id="RPA95600.1"/>
    </source>
</evidence>
<feature type="compositionally biased region" description="Basic and acidic residues" evidence="1">
    <location>
        <begin position="835"/>
        <end position="850"/>
    </location>
</feature>
<gene>
    <name evidence="2" type="ORF">L873DRAFT_1845914</name>
</gene>
<feature type="compositionally biased region" description="Basic and acidic residues" evidence="1">
    <location>
        <begin position="718"/>
        <end position="732"/>
    </location>
</feature>
<sequence>MEIPDEGSSMKPKATFSKQDSRYNPSPEERSRTQMMEDLGDHRIVNLPLSGDRAFGTAPPPNPEKGGALNARMALESDHVEAWAALFDPSLVIERNDGLGEGQSYRIGPNYLPTERKYNPSLKGSRHRSGSDSDLGRHSISRPFLGASGSRVARNTPIIPFTRGQIIPPSTHRTKISFKIQKETPPPTSSQQPRRVFEGKLAGDRIPPKRVITTLSSITPLASPNPLAYSRPTDSPRAPRKIPDNPSVNHWHTGNLMTANQDFYDYIQSNTGAKKSMDPPVAKVEMGENRNIQLASKPGTAINVSRKADSLPSVDTALHRPELQEFAEAAPTTVSGINGAAIKEELISHSVVVAGAEIVNQTTNEIAQEASQLVQKNGSDSGKKLSAISDAGSLESRQNNNPESQPHVNLEAIFESLEIETQLTSRALLGCSFDSHDYEIKEIFNETRLKSLTDKINVADNHLLGEMAKMYQFKSLLQDIMSRSEKMTKDFLKIKMEHDEFMVKQKRIAEMEAGKKAAAELARKNQLKKQHQVELRKEQLIQEAKRLEEKQRLEKRQEEKRQEEKRQEEKRQEEKRQEEKRQEEKRQEQLLQEAKRLKEKEQLEKRRQEEKRQEELKEQLLQEEKRLKEKHQVEKRRQVEAHQENTHREKTRREEKRPEENPQEKKTQEELWKERLWKDKLRLEAENLREQRSERHRFDKQRLDKWQQGGGPLPENEQTQKEKPRGLDRNRYEMKQHIEKQRLDKLLSDERIKAKQAEAMQCMEDHLFKLRQEKSERKRAQDEEEKRLARERLEGGKGLATNGPDENLDLYGRGRIEAENAHERFQEITQVRVGHSREGSSTRAPCKEGSHSVGTQRAAQGERGLALPEESSNLDNGKLSTPLFPYKLQIQLAPLFDFPLTEPHSIPSITAWVDRFTDPTTEIEKAICQHLSTEEMEILHKVEAYQQFLARAIDHHTRKLAKDTK</sequence>
<keyword evidence="3" id="KW-1185">Reference proteome</keyword>
<dbReference type="Proteomes" id="UP000276215">
    <property type="component" value="Unassembled WGS sequence"/>
</dbReference>
<feature type="region of interest" description="Disordered" evidence="1">
    <location>
        <begin position="832"/>
        <end position="873"/>
    </location>
</feature>